<keyword evidence="3" id="KW-1185">Reference proteome</keyword>
<evidence type="ECO:0000313" key="3">
    <source>
        <dbReference type="Proteomes" id="UP000250796"/>
    </source>
</evidence>
<dbReference type="SUPFAM" id="SSF51126">
    <property type="entry name" value="Pectin lyase-like"/>
    <property type="match status" value="1"/>
</dbReference>
<dbReference type="InterPro" id="IPR012334">
    <property type="entry name" value="Pectin_lyas_fold"/>
</dbReference>
<evidence type="ECO:0000313" key="2">
    <source>
        <dbReference type="EMBL" id="SSC12672.1"/>
    </source>
</evidence>
<dbReference type="Gene3D" id="2.160.20.10">
    <property type="entry name" value="Single-stranded right-handed beta-helix, Pectin lyase-like"/>
    <property type="match status" value="1"/>
</dbReference>
<dbReference type="InterPro" id="IPR039448">
    <property type="entry name" value="Beta_helix"/>
</dbReference>
<gene>
    <name evidence="2" type="ORF">MESINF_1228</name>
</gene>
<protein>
    <recommendedName>
        <fullName evidence="1">Right handed beta helix domain-containing protein</fullName>
    </recommendedName>
</protein>
<dbReference type="KEGG" id="minf:MESINF_1228"/>
<dbReference type="InterPro" id="IPR011050">
    <property type="entry name" value="Pectin_lyase_fold/virulence"/>
</dbReference>
<accession>A0A7Z7LFY7</accession>
<name>A0A7Z7LFY7_9BACT</name>
<sequence length="313" mass="33265">MMSKSLRRIFLSIFLCTFSLLIAAGKVLTVGPSVGQYEKIQLAIDAASEGDTVKILPGIYNENITINKNITLEGTSRDEVFIKAASIESPTVFFKGVSNFSLANISVETEGLAVNVSRSTGKIVNSLIAGGRFGVSFSGNGMTLSIVDSYITSLAGMGNDEHLSTHLAGIYSYGETNLEVERTTFERTGTGVSLSNGVKFTIKNSAFNKNTIGAAINGTATGSLIGNTITGNMENGVLLNNASLVTLINNVFYNNSGHGLDLYLVECMECGCGGTEFNGTVVGSGNLFDSPEEICPIYYWKEDFFIIKPGLGD</sequence>
<dbReference type="AlphaFoldDB" id="A0A7Z7LFY7"/>
<dbReference type="InterPro" id="IPR006626">
    <property type="entry name" value="PbH1"/>
</dbReference>
<dbReference type="SMART" id="SM00710">
    <property type="entry name" value="PbH1"/>
    <property type="match status" value="6"/>
</dbReference>
<dbReference type="Proteomes" id="UP000250796">
    <property type="component" value="Chromosome MESINF"/>
</dbReference>
<feature type="domain" description="Right handed beta helix" evidence="1">
    <location>
        <begin position="166"/>
        <end position="263"/>
    </location>
</feature>
<proteinExistence type="predicted"/>
<dbReference type="EMBL" id="LS974202">
    <property type="protein sequence ID" value="SSC12672.1"/>
    <property type="molecule type" value="Genomic_DNA"/>
</dbReference>
<reference evidence="2 3" key="1">
    <citation type="submission" date="2017-01" db="EMBL/GenBank/DDBJ databases">
        <authorList>
            <person name="Erauso G."/>
        </authorList>
    </citation>
    <scope>NUCLEOTIDE SEQUENCE [LARGE SCALE GENOMIC DNA]</scope>
    <source>
        <strain evidence="2">MESINF1</strain>
    </source>
</reference>
<evidence type="ECO:0000259" key="1">
    <source>
        <dbReference type="Pfam" id="PF13229"/>
    </source>
</evidence>
<dbReference type="Pfam" id="PF13229">
    <property type="entry name" value="Beta_helix"/>
    <property type="match status" value="1"/>
</dbReference>
<organism evidence="2 3">
    <name type="scientific">Mesotoga infera</name>
    <dbReference type="NCBI Taxonomy" id="1236046"/>
    <lineage>
        <taxon>Bacteria</taxon>
        <taxon>Thermotogati</taxon>
        <taxon>Thermotogota</taxon>
        <taxon>Thermotogae</taxon>
        <taxon>Kosmotogales</taxon>
        <taxon>Kosmotogaceae</taxon>
        <taxon>Mesotoga</taxon>
    </lineage>
</organism>
<dbReference type="RefSeq" id="WP_169698944.1">
    <property type="nucleotide sequence ID" value="NZ_LS974202.1"/>
</dbReference>